<evidence type="ECO:0000313" key="4">
    <source>
        <dbReference type="EMBL" id="MFC4398209.1"/>
    </source>
</evidence>
<accession>A0ABV8WQ47</accession>
<dbReference type="GO" id="GO:0016787">
    <property type="term" value="F:hydrolase activity"/>
    <property type="evidence" value="ECO:0007669"/>
    <property type="project" value="UniProtKB-KW"/>
</dbReference>
<dbReference type="EMBL" id="JBHSDQ010000012">
    <property type="protein sequence ID" value="MFC4398209.1"/>
    <property type="molecule type" value="Genomic_DNA"/>
</dbReference>
<dbReference type="InterPro" id="IPR008928">
    <property type="entry name" value="6-hairpin_glycosidase_sf"/>
</dbReference>
<name>A0ABV8WQ47_9MICC</name>
<feature type="region of interest" description="Disordered" evidence="1">
    <location>
        <begin position="1"/>
        <end position="29"/>
    </location>
</feature>
<sequence length="671" mass="72159">MSIASERKRRTTATGQPKPQAAVGPSPAAPWQPSAIANYGMIGDTRTAALVSSAGSIDWMCAPAFDGEPIFGALLGGWEAGQFVAGPAGPAHLLKRRYRGHTATLETTWSSGGGVLTLTEAMVAEVSGALLPTTLLVRRLTAHESPVAAVVRFAPRLGETHRVPRISRRARDLVCEWGPLAVSLGSSEGCPLPEGDEQELVVHPGHPVTLVLAVAYGEPLIHVDPEAAWQLLLDDERKWESWAEEVDAGLPFREQVLRSLLTLRLLTYSPSGAPVAAPTTSLPENPGGIRNWDYRFAWPRDASIGVAAFLHAGKTDVALNFFGWLLHASRLQRPRLPALLTLSGRAVPRERELRGWPGYLGSTPARTGNGAAGQHQLDGYGWVLDAAWVLVQGGHRLYSETWRAMRGFADLVAESWPAPDAGIWEIRDDAAHHVHSKLMAWLALDRALRIGATHRLATRQRRRWESSRDRLGAEIRGRGFDPVRGIYTRTYGSADLDAALLVLPLVGLEEPRGEAVRRTVDAIRDQLGAGGPLLYRYPPGQDGLEGGEGAFLPCSFWLVQALALTGRREEAEETFRALLDLASPLGLFSEELDPATGAFLGNYPQALTHAAMVQAALALRQAGVPPSEALENPPGNPAAASGISCLRPALSICSEQSGHGNPGQENTPHVS</sequence>
<dbReference type="Pfam" id="PF19291">
    <property type="entry name" value="TREH_N"/>
    <property type="match status" value="1"/>
</dbReference>
<reference evidence="5" key="1">
    <citation type="journal article" date="2019" name="Int. J. Syst. Evol. Microbiol.">
        <title>The Global Catalogue of Microorganisms (GCM) 10K type strain sequencing project: providing services to taxonomists for standard genome sequencing and annotation.</title>
        <authorList>
            <consortium name="The Broad Institute Genomics Platform"/>
            <consortium name="The Broad Institute Genome Sequencing Center for Infectious Disease"/>
            <person name="Wu L."/>
            <person name="Ma J."/>
        </authorList>
    </citation>
    <scope>NUCLEOTIDE SEQUENCE [LARGE SCALE GENOMIC DNA]</scope>
    <source>
        <strain evidence="5">PJ61</strain>
    </source>
</reference>
<gene>
    <name evidence="4" type="ORF">ACFO0G_19120</name>
</gene>
<dbReference type="Proteomes" id="UP001595778">
    <property type="component" value="Unassembled WGS sequence"/>
</dbReference>
<feature type="domain" description="GH15-like" evidence="2">
    <location>
        <begin position="253"/>
        <end position="616"/>
    </location>
</feature>
<evidence type="ECO:0000313" key="5">
    <source>
        <dbReference type="Proteomes" id="UP001595778"/>
    </source>
</evidence>
<keyword evidence="5" id="KW-1185">Reference proteome</keyword>
<evidence type="ECO:0000259" key="3">
    <source>
        <dbReference type="Pfam" id="PF19291"/>
    </source>
</evidence>
<keyword evidence="4" id="KW-0378">Hydrolase</keyword>
<proteinExistence type="predicted"/>
<comment type="caution">
    <text evidence="4">The sequence shown here is derived from an EMBL/GenBank/DDBJ whole genome shotgun (WGS) entry which is preliminary data.</text>
</comment>
<protein>
    <submittedName>
        <fullName evidence="4">Glycoside hydrolase family 15 protein</fullName>
    </submittedName>
</protein>
<feature type="domain" description="Trehalase-like N-terminal" evidence="3">
    <location>
        <begin position="34"/>
        <end position="158"/>
    </location>
</feature>
<evidence type="ECO:0000256" key="1">
    <source>
        <dbReference type="SAM" id="MobiDB-lite"/>
    </source>
</evidence>
<dbReference type="Pfam" id="PF00723">
    <property type="entry name" value="Glyco_hydro_15"/>
    <property type="match status" value="1"/>
</dbReference>
<dbReference type="InterPro" id="IPR012341">
    <property type="entry name" value="6hp_glycosidase-like_sf"/>
</dbReference>
<evidence type="ECO:0000259" key="2">
    <source>
        <dbReference type="Pfam" id="PF00723"/>
    </source>
</evidence>
<dbReference type="PANTHER" id="PTHR31616">
    <property type="entry name" value="TREHALASE"/>
    <property type="match status" value="1"/>
</dbReference>
<dbReference type="InterPro" id="IPR045582">
    <property type="entry name" value="Trehalase-like_N"/>
</dbReference>
<dbReference type="PANTHER" id="PTHR31616:SF0">
    <property type="entry name" value="GLUCAN 1,4-ALPHA-GLUCOSIDASE"/>
    <property type="match status" value="1"/>
</dbReference>
<dbReference type="RefSeq" id="WP_376979570.1">
    <property type="nucleotide sequence ID" value="NZ_JBHSDQ010000012.1"/>
</dbReference>
<dbReference type="Gene3D" id="1.50.10.10">
    <property type="match status" value="1"/>
</dbReference>
<dbReference type="SUPFAM" id="SSF48208">
    <property type="entry name" value="Six-hairpin glycosidases"/>
    <property type="match status" value="1"/>
</dbReference>
<organism evidence="4 5">
    <name type="scientific">Arthrobacter sedimenti</name>
    <dbReference type="NCBI Taxonomy" id="2694931"/>
    <lineage>
        <taxon>Bacteria</taxon>
        <taxon>Bacillati</taxon>
        <taxon>Actinomycetota</taxon>
        <taxon>Actinomycetes</taxon>
        <taxon>Micrococcales</taxon>
        <taxon>Micrococcaceae</taxon>
        <taxon>Arthrobacter</taxon>
    </lineage>
</organism>
<dbReference type="InterPro" id="IPR011613">
    <property type="entry name" value="GH15-like"/>
</dbReference>